<dbReference type="AlphaFoldDB" id="A0AAJ0I7U1"/>
<name>A0AAJ0I7U1_9PEZI</name>
<dbReference type="EMBL" id="JAULSX010000004">
    <property type="protein sequence ID" value="KAK3492443.1"/>
    <property type="molecule type" value="Genomic_DNA"/>
</dbReference>
<evidence type="ECO:0000313" key="3">
    <source>
        <dbReference type="Proteomes" id="UP001285908"/>
    </source>
</evidence>
<keyword evidence="3" id="KW-1185">Reference proteome</keyword>
<proteinExistence type="predicted"/>
<organism evidence="2 3">
    <name type="scientific">Neurospora hispaniola</name>
    <dbReference type="NCBI Taxonomy" id="588809"/>
    <lineage>
        <taxon>Eukaryota</taxon>
        <taxon>Fungi</taxon>
        <taxon>Dikarya</taxon>
        <taxon>Ascomycota</taxon>
        <taxon>Pezizomycotina</taxon>
        <taxon>Sordariomycetes</taxon>
        <taxon>Sordariomycetidae</taxon>
        <taxon>Sordariales</taxon>
        <taxon>Sordariaceae</taxon>
        <taxon>Neurospora</taxon>
    </lineage>
</organism>
<gene>
    <name evidence="2" type="ORF">B0T23DRAFT_142298</name>
</gene>
<protein>
    <submittedName>
        <fullName evidence="2">Uncharacterized protein</fullName>
    </submittedName>
</protein>
<keyword evidence="1" id="KW-0732">Signal</keyword>
<dbReference type="Proteomes" id="UP001285908">
    <property type="component" value="Unassembled WGS sequence"/>
</dbReference>
<feature type="signal peptide" evidence="1">
    <location>
        <begin position="1"/>
        <end position="32"/>
    </location>
</feature>
<dbReference type="GeneID" id="87870000"/>
<reference evidence="2 3" key="1">
    <citation type="journal article" date="2023" name="Mol. Phylogenet. Evol.">
        <title>Genome-scale phylogeny and comparative genomics of the fungal order Sordariales.</title>
        <authorList>
            <person name="Hensen N."/>
            <person name="Bonometti L."/>
            <person name="Westerberg I."/>
            <person name="Brannstrom I.O."/>
            <person name="Guillou S."/>
            <person name="Cros-Aarteil S."/>
            <person name="Calhoun S."/>
            <person name="Haridas S."/>
            <person name="Kuo A."/>
            <person name="Mondo S."/>
            <person name="Pangilinan J."/>
            <person name="Riley R."/>
            <person name="LaButti K."/>
            <person name="Andreopoulos B."/>
            <person name="Lipzen A."/>
            <person name="Chen C."/>
            <person name="Yan M."/>
            <person name="Daum C."/>
            <person name="Ng V."/>
            <person name="Clum A."/>
            <person name="Steindorff A."/>
            <person name="Ohm R.A."/>
            <person name="Martin F."/>
            <person name="Silar P."/>
            <person name="Natvig D.O."/>
            <person name="Lalanne C."/>
            <person name="Gautier V."/>
            <person name="Ament-Velasquez S.L."/>
            <person name="Kruys A."/>
            <person name="Hutchinson M.I."/>
            <person name="Powell A.J."/>
            <person name="Barry K."/>
            <person name="Miller A.N."/>
            <person name="Grigoriev I.V."/>
            <person name="Debuchy R."/>
            <person name="Gladieux P."/>
            <person name="Hiltunen Thoren M."/>
            <person name="Johannesson H."/>
        </authorList>
    </citation>
    <scope>NUCLEOTIDE SEQUENCE [LARGE SCALE GENOMIC DNA]</scope>
    <source>
        <strain evidence="2 3">FGSC 10403</strain>
    </source>
</reference>
<sequence length="135" mass="14718">MEHRTRSWALGLSILGFFALLFSAGFVQQAHANDTEAMGTVIGIVGCPHFPPPPSHPSCWAKHSNNASLTGSRNHLLVSYPCTNSLPDTIINTITPRGIRRLLSTSTTNLRPGFDKRYTLSFGDKETNNLVVALV</sequence>
<feature type="chain" id="PRO_5042563777" evidence="1">
    <location>
        <begin position="33"/>
        <end position="135"/>
    </location>
</feature>
<evidence type="ECO:0000313" key="2">
    <source>
        <dbReference type="EMBL" id="KAK3492443.1"/>
    </source>
</evidence>
<accession>A0AAJ0I7U1</accession>
<comment type="caution">
    <text evidence="2">The sequence shown here is derived from an EMBL/GenBank/DDBJ whole genome shotgun (WGS) entry which is preliminary data.</text>
</comment>
<dbReference type="RefSeq" id="XP_062692901.1">
    <property type="nucleotide sequence ID" value="XM_062832378.1"/>
</dbReference>
<evidence type="ECO:0000256" key="1">
    <source>
        <dbReference type="SAM" id="SignalP"/>
    </source>
</evidence>